<dbReference type="PANTHER" id="PTHR11638:SF18">
    <property type="entry name" value="HEAT SHOCK PROTEIN 104"/>
    <property type="match status" value="1"/>
</dbReference>
<dbReference type="InterPro" id="IPR018368">
    <property type="entry name" value="ClpA/B_CS1"/>
</dbReference>
<feature type="coiled-coil region" evidence="11">
    <location>
        <begin position="482"/>
        <end position="532"/>
    </location>
</feature>
<dbReference type="PROSITE" id="PS00870">
    <property type="entry name" value="CLPAB_1"/>
    <property type="match status" value="1"/>
</dbReference>
<organism evidence="15 16">
    <name type="scientific">Candidatus Aquicultor primus</name>
    <dbReference type="NCBI Taxonomy" id="1797195"/>
    <lineage>
        <taxon>Bacteria</taxon>
        <taxon>Bacillati</taxon>
        <taxon>Actinomycetota</taxon>
        <taxon>Candidatus Aquicultoria</taxon>
        <taxon>Candidatus Aquicultorales</taxon>
        <taxon>Candidatus Aquicultoraceae</taxon>
        <taxon>Candidatus Aquicultor</taxon>
    </lineage>
</organism>
<keyword evidence="6 11" id="KW-0175">Coiled coil</keyword>
<dbReference type="GO" id="GO:0034605">
    <property type="term" value="P:cellular response to heat"/>
    <property type="evidence" value="ECO:0007669"/>
    <property type="project" value="TreeGrafter"/>
</dbReference>
<name>A0A1F2UPQ3_9ACTN</name>
<dbReference type="Gene3D" id="3.40.50.300">
    <property type="entry name" value="P-loop containing nucleotide triphosphate hydrolases"/>
    <property type="match status" value="2"/>
</dbReference>
<dbReference type="Pfam" id="PF07724">
    <property type="entry name" value="AAA_2"/>
    <property type="match status" value="1"/>
</dbReference>
<dbReference type="SUPFAM" id="SSF81923">
    <property type="entry name" value="Double Clp-N motif"/>
    <property type="match status" value="1"/>
</dbReference>
<dbReference type="GO" id="GO:0008233">
    <property type="term" value="F:peptidase activity"/>
    <property type="evidence" value="ECO:0007669"/>
    <property type="project" value="UniProtKB-KW"/>
</dbReference>
<dbReference type="GO" id="GO:0016887">
    <property type="term" value="F:ATP hydrolysis activity"/>
    <property type="evidence" value="ECO:0007669"/>
    <property type="project" value="InterPro"/>
</dbReference>
<dbReference type="Pfam" id="PF17871">
    <property type="entry name" value="AAA_lid_9"/>
    <property type="match status" value="1"/>
</dbReference>
<dbReference type="InterPro" id="IPR050130">
    <property type="entry name" value="ClpA_ClpB"/>
</dbReference>
<dbReference type="InterPro" id="IPR036628">
    <property type="entry name" value="Clp_N_dom_sf"/>
</dbReference>
<dbReference type="PROSITE" id="PS51903">
    <property type="entry name" value="CLP_R"/>
    <property type="match status" value="1"/>
</dbReference>
<dbReference type="GO" id="GO:0005737">
    <property type="term" value="C:cytoplasm"/>
    <property type="evidence" value="ECO:0007669"/>
    <property type="project" value="TreeGrafter"/>
</dbReference>
<comment type="similarity">
    <text evidence="1 10">Belongs to the ClpA/ClpB family.</text>
</comment>
<protein>
    <submittedName>
        <fullName evidence="15">ATP-dependent Clp protease ATP-binding subunit ClpC</fullName>
    </submittedName>
</protein>
<feature type="compositionally biased region" description="Acidic residues" evidence="12">
    <location>
        <begin position="913"/>
        <end position="926"/>
    </location>
</feature>
<gene>
    <name evidence="15" type="ORF">A2074_06430</name>
</gene>
<dbReference type="InterPro" id="IPR004176">
    <property type="entry name" value="Clp_R_N"/>
</dbReference>
<evidence type="ECO:0000256" key="1">
    <source>
        <dbReference type="ARBA" id="ARBA00008675"/>
    </source>
</evidence>
<dbReference type="Gene3D" id="4.10.860.10">
    <property type="entry name" value="UVR domain"/>
    <property type="match status" value="1"/>
</dbReference>
<dbReference type="PROSITE" id="PS50151">
    <property type="entry name" value="UVR"/>
    <property type="match status" value="1"/>
</dbReference>
<evidence type="ECO:0000256" key="11">
    <source>
        <dbReference type="SAM" id="Coils"/>
    </source>
</evidence>
<evidence type="ECO:0000256" key="3">
    <source>
        <dbReference type="ARBA" id="ARBA00022741"/>
    </source>
</evidence>
<dbReference type="Gene3D" id="1.10.1780.10">
    <property type="entry name" value="Clp, N-terminal domain"/>
    <property type="match status" value="1"/>
</dbReference>
<dbReference type="SUPFAM" id="SSF52540">
    <property type="entry name" value="P-loop containing nucleoside triphosphate hydrolases"/>
    <property type="match status" value="2"/>
</dbReference>
<dbReference type="FunFam" id="3.40.50.300:FF:000025">
    <property type="entry name" value="ATP-dependent Clp protease subunit"/>
    <property type="match status" value="1"/>
</dbReference>
<dbReference type="SMART" id="SM00382">
    <property type="entry name" value="AAA"/>
    <property type="match status" value="2"/>
</dbReference>
<dbReference type="InterPro" id="IPR001270">
    <property type="entry name" value="ClpA/B"/>
</dbReference>
<keyword evidence="5" id="KW-0346">Stress response</keyword>
<dbReference type="GO" id="GO:0006508">
    <property type="term" value="P:proteolysis"/>
    <property type="evidence" value="ECO:0007669"/>
    <property type="project" value="UniProtKB-KW"/>
</dbReference>
<dbReference type="AlphaFoldDB" id="A0A1F2UPQ3"/>
<dbReference type="EMBL" id="MELI01000027">
    <property type="protein sequence ID" value="OFW34927.1"/>
    <property type="molecule type" value="Genomic_DNA"/>
</dbReference>
<feature type="compositionally biased region" description="Low complexity" evidence="12">
    <location>
        <begin position="887"/>
        <end position="901"/>
    </location>
</feature>
<evidence type="ECO:0000313" key="15">
    <source>
        <dbReference type="EMBL" id="OFW34927.1"/>
    </source>
</evidence>
<keyword evidence="15" id="KW-0378">Hydrolase</keyword>
<evidence type="ECO:0000256" key="7">
    <source>
        <dbReference type="ARBA" id="ARBA00023186"/>
    </source>
</evidence>
<sequence length="926" mass="102049">MLCERCSQRPATVTYTQIKGDKKEMAHVCEECAREVGIFPGSPLEDMGGLFGMPDFSRMFPEIFKQPTGNILELLSESAIEALDLAANEAVRLEFSHIGTEHLILGLSREPVGSKLLMNLGVNLDDLQKEVEDMIGRGKGAPEKAIPLSPRSKRALELAHEEARSSGERFIGAEHLLLGLIREDEGIGAQVLKRRGIDYGRAKQEVMNMAGQAEMPPMAAEAPGKSTTPALDQYSRDLNSLAREGKLDPVIGRGKEIERIIRILSRRTKNNPALIGEAGVGKTAIAEGLAQKIEAEQVPEMLRGKRVIALDLAGMVAGTRYRGEFEERLKRVMDEIRQRRGEIILFIDELHTIAGAGAAEGAIDASNMIKPALSRGELQVIGATTLDEYRKHIEKDPALERRFQPIIVSEPTVEDAIDILKGLRDRYEAHPRVSISDEAIVEAVELSDKYISDRFLPDKAIDLIDEAGAKVRLQSTVPPVDVKGMEEKLEAIQREKDAAVKTEDYEKAMKLREREQTLKEELEKAERDWERTKGMADLGVTTEDIAEIISSWTGVPAKKLVEEEKAKLLRMEETLHERVVGQDEAIEAISEAIRRARAGLKDPNRPVGSFIFLGPTGVGKTELARALAEHLFGEAESMVRIDMSEYMEKHTVSRLIGAPPGYVGYEEAGQLTEPIRRRPYSVVLFDEIEKAHPDVLNVLLQIMDDGRITDAKGRTVNFKNTIVIMTSNIGGHLIKKVPAIGFKPVPEEEKKFERIKDQVLRELEKSFRPEFLNRVDEIIVFHPLTSEQIRVIVDILMKRVSRELKAQQIALELTEEAKDILAKEGFDPLLGARPLRRTIQRRIENPLASKLLRGEFAEGDVVVASVENGKIVFGKRAGGAEASGEAIAGGDEVGAGSAEAGEAGGENTGEADAGPEEAADGGEPEV</sequence>
<dbReference type="GO" id="GO:0005524">
    <property type="term" value="F:ATP binding"/>
    <property type="evidence" value="ECO:0007669"/>
    <property type="project" value="UniProtKB-KW"/>
</dbReference>
<feature type="region of interest" description="Disordered" evidence="12">
    <location>
        <begin position="887"/>
        <end position="926"/>
    </location>
</feature>
<keyword evidence="7 10" id="KW-0143">Chaperone</keyword>
<comment type="caution">
    <text evidence="15">The sequence shown here is derived from an EMBL/GenBank/DDBJ whole genome shotgun (WGS) entry which is preliminary data.</text>
</comment>
<evidence type="ECO:0000256" key="5">
    <source>
        <dbReference type="ARBA" id="ARBA00023016"/>
    </source>
</evidence>
<dbReference type="InterPro" id="IPR041546">
    <property type="entry name" value="ClpA/ClpB_AAA_lid"/>
</dbReference>
<dbReference type="Pfam" id="PF00004">
    <property type="entry name" value="AAA"/>
    <property type="match status" value="1"/>
</dbReference>
<dbReference type="InterPro" id="IPR003593">
    <property type="entry name" value="AAA+_ATPase"/>
</dbReference>
<accession>A0A1F2UPQ3</accession>
<dbReference type="Pfam" id="PF02861">
    <property type="entry name" value="Clp_N"/>
    <property type="match status" value="1"/>
</dbReference>
<dbReference type="CDD" id="cd19499">
    <property type="entry name" value="RecA-like_ClpB_Hsp104-like"/>
    <property type="match status" value="1"/>
</dbReference>
<dbReference type="FunFam" id="3.40.50.300:FF:000010">
    <property type="entry name" value="Chaperone clpB 1, putative"/>
    <property type="match status" value="1"/>
</dbReference>
<dbReference type="CDD" id="cd00009">
    <property type="entry name" value="AAA"/>
    <property type="match status" value="1"/>
</dbReference>
<dbReference type="Proteomes" id="UP000178086">
    <property type="component" value="Unassembled WGS sequence"/>
</dbReference>
<dbReference type="InterPro" id="IPR028299">
    <property type="entry name" value="ClpA/B_CS2"/>
</dbReference>
<evidence type="ECO:0000256" key="10">
    <source>
        <dbReference type="RuleBase" id="RU004432"/>
    </source>
</evidence>
<dbReference type="Pfam" id="PF10431">
    <property type="entry name" value="ClpB_D2-small"/>
    <property type="match status" value="1"/>
</dbReference>
<evidence type="ECO:0000256" key="4">
    <source>
        <dbReference type="ARBA" id="ARBA00022840"/>
    </source>
</evidence>
<dbReference type="InterPro" id="IPR001943">
    <property type="entry name" value="UVR_dom"/>
</dbReference>
<keyword evidence="3 10" id="KW-0547">Nucleotide-binding</keyword>
<evidence type="ECO:0000256" key="8">
    <source>
        <dbReference type="ARBA" id="ARBA00026057"/>
    </source>
</evidence>
<evidence type="ECO:0000256" key="2">
    <source>
        <dbReference type="ARBA" id="ARBA00022737"/>
    </source>
</evidence>
<keyword evidence="15" id="KW-0645">Protease</keyword>
<evidence type="ECO:0000256" key="9">
    <source>
        <dbReference type="PROSITE-ProRule" id="PRU01251"/>
    </source>
</evidence>
<dbReference type="InterPro" id="IPR027417">
    <property type="entry name" value="P-loop_NTPase"/>
</dbReference>
<dbReference type="PROSITE" id="PS00871">
    <property type="entry name" value="CLPAB_2"/>
    <property type="match status" value="1"/>
</dbReference>
<evidence type="ECO:0000259" key="13">
    <source>
        <dbReference type="PROSITE" id="PS50151"/>
    </source>
</evidence>
<proteinExistence type="inferred from homology"/>
<dbReference type="PANTHER" id="PTHR11638">
    <property type="entry name" value="ATP-DEPENDENT CLP PROTEASE"/>
    <property type="match status" value="1"/>
</dbReference>
<evidence type="ECO:0000259" key="14">
    <source>
        <dbReference type="PROSITE" id="PS51903"/>
    </source>
</evidence>
<dbReference type="InterPro" id="IPR003959">
    <property type="entry name" value="ATPase_AAA_core"/>
</dbReference>
<feature type="domain" description="Clp R" evidence="14">
    <location>
        <begin position="72"/>
        <end position="212"/>
    </location>
</feature>
<dbReference type="SMART" id="SM01086">
    <property type="entry name" value="ClpB_D2-small"/>
    <property type="match status" value="1"/>
</dbReference>
<feature type="domain" description="UVR" evidence="13">
    <location>
        <begin position="486"/>
        <end position="521"/>
    </location>
</feature>
<evidence type="ECO:0000256" key="12">
    <source>
        <dbReference type="SAM" id="MobiDB-lite"/>
    </source>
</evidence>
<dbReference type="Gene3D" id="1.10.8.60">
    <property type="match status" value="2"/>
</dbReference>
<comment type="subunit">
    <text evidence="8">Homohexamer. The oligomerization is ATP-dependent.</text>
</comment>
<dbReference type="InterPro" id="IPR019489">
    <property type="entry name" value="Clp_ATPase_C"/>
</dbReference>
<dbReference type="FunFam" id="1.10.8.60:FF:000017">
    <property type="entry name" value="ATP-dependent chaperone ClpB"/>
    <property type="match status" value="1"/>
</dbReference>
<evidence type="ECO:0000256" key="6">
    <source>
        <dbReference type="ARBA" id="ARBA00023054"/>
    </source>
</evidence>
<keyword evidence="4 10" id="KW-0067">ATP-binding</keyword>
<evidence type="ECO:0000313" key="16">
    <source>
        <dbReference type="Proteomes" id="UP000178086"/>
    </source>
</evidence>
<keyword evidence="2 9" id="KW-0677">Repeat</keyword>
<reference evidence="15 16" key="1">
    <citation type="journal article" date="2016" name="Nat. Commun.">
        <title>Thousands of microbial genomes shed light on interconnected biogeochemical processes in an aquifer system.</title>
        <authorList>
            <person name="Anantharaman K."/>
            <person name="Brown C.T."/>
            <person name="Hug L.A."/>
            <person name="Sharon I."/>
            <person name="Castelle C.J."/>
            <person name="Probst A.J."/>
            <person name="Thomas B.C."/>
            <person name="Singh A."/>
            <person name="Wilkins M.J."/>
            <person name="Karaoz U."/>
            <person name="Brodie E.L."/>
            <person name="Williams K.H."/>
            <person name="Hubbard S.S."/>
            <person name="Banfield J.F."/>
        </authorList>
    </citation>
    <scope>NUCLEOTIDE SEQUENCE [LARGE SCALE GENOMIC DNA]</scope>
</reference>
<dbReference type="PRINTS" id="PR00300">
    <property type="entry name" value="CLPPROTEASEA"/>
</dbReference>